<dbReference type="AlphaFoldDB" id="A0A4R2L5F2"/>
<dbReference type="Gene3D" id="2.40.128.130">
    <property type="entry name" value="Autotransporter beta-domain"/>
    <property type="match status" value="1"/>
</dbReference>
<dbReference type="RefSeq" id="WP_132543666.1">
    <property type="nucleotide sequence ID" value="NZ_SLWY01000014.1"/>
</dbReference>
<dbReference type="PROSITE" id="PS51208">
    <property type="entry name" value="AUTOTRANSPORTER"/>
    <property type="match status" value="1"/>
</dbReference>
<proteinExistence type="predicted"/>
<dbReference type="OrthoDB" id="5801525at2"/>
<keyword evidence="3" id="KW-1185">Reference proteome</keyword>
<feature type="domain" description="Autotransporter" evidence="1">
    <location>
        <begin position="77"/>
        <end position="357"/>
    </location>
</feature>
<dbReference type="SUPFAM" id="SSF103515">
    <property type="entry name" value="Autotransporter"/>
    <property type="match status" value="1"/>
</dbReference>
<dbReference type="GO" id="GO:0019867">
    <property type="term" value="C:outer membrane"/>
    <property type="evidence" value="ECO:0007669"/>
    <property type="project" value="InterPro"/>
</dbReference>
<dbReference type="NCBIfam" id="TIGR01414">
    <property type="entry name" value="autotrans_barl"/>
    <property type="match status" value="1"/>
</dbReference>
<evidence type="ECO:0000259" key="1">
    <source>
        <dbReference type="PROSITE" id="PS51208"/>
    </source>
</evidence>
<dbReference type="InterPro" id="IPR036709">
    <property type="entry name" value="Autotransporte_beta_dom_sf"/>
</dbReference>
<dbReference type="EMBL" id="SLWY01000014">
    <property type="protein sequence ID" value="TCO80497.1"/>
    <property type="molecule type" value="Genomic_DNA"/>
</dbReference>
<accession>A0A4R2L5F2</accession>
<evidence type="ECO:0000313" key="2">
    <source>
        <dbReference type="EMBL" id="TCO80497.1"/>
    </source>
</evidence>
<dbReference type="InterPro" id="IPR005546">
    <property type="entry name" value="Autotransporte_beta"/>
</dbReference>
<name>A0A4R2L5F2_9GAMM</name>
<protein>
    <submittedName>
        <fullName evidence="2">Outer membrane autotransporter protein</fullName>
    </submittedName>
</protein>
<reference evidence="2 3" key="1">
    <citation type="submission" date="2019-03" db="EMBL/GenBank/DDBJ databases">
        <title>Genomic Encyclopedia of Type Strains, Phase IV (KMG-IV): sequencing the most valuable type-strain genomes for metagenomic binning, comparative biology and taxonomic classification.</title>
        <authorList>
            <person name="Goeker M."/>
        </authorList>
    </citation>
    <scope>NUCLEOTIDE SEQUENCE [LARGE SCALE GENOMIC DNA]</scope>
    <source>
        <strain evidence="2 3">DSM 25287</strain>
    </source>
</reference>
<organism evidence="2 3">
    <name type="scientific">Plasticicumulans lactativorans</name>
    <dbReference type="NCBI Taxonomy" id="1133106"/>
    <lineage>
        <taxon>Bacteria</taxon>
        <taxon>Pseudomonadati</taxon>
        <taxon>Pseudomonadota</taxon>
        <taxon>Gammaproteobacteria</taxon>
        <taxon>Candidatus Competibacteraceae</taxon>
        <taxon>Plasticicumulans</taxon>
    </lineage>
</organism>
<dbReference type="Pfam" id="PF03797">
    <property type="entry name" value="Autotransporter"/>
    <property type="match status" value="1"/>
</dbReference>
<dbReference type="Proteomes" id="UP000295765">
    <property type="component" value="Unassembled WGS sequence"/>
</dbReference>
<gene>
    <name evidence="2" type="ORF">EV699_114144</name>
</gene>
<comment type="caution">
    <text evidence="2">The sequence shown here is derived from an EMBL/GenBank/DDBJ whole genome shotgun (WGS) entry which is preliminary data.</text>
</comment>
<dbReference type="InterPro" id="IPR006315">
    <property type="entry name" value="OM_autotransptr_brl_dom"/>
</dbReference>
<sequence length="357" mass="37488">MAGHLQSAWDHGGAVELGALFGLLGNDADASPAAYAADLRQLSPQATFAPGAQGLASAQGFATRALSCPKFEGTTAMLVEGECTWLRVTALSGEQSNDNGVADFDIDSTVYQIGGQVEFRPGWFLGGSAAYADDRLKSTDRRSRADGSSGYGALTLKHQTGPWLFAGSVFGGGGSFDTTRNISLPGYAAQASGDPNTSSVGLLLRSAHTIGHEAFYVRPSLDLGTIHVRSGGYQERGAGALALDVDAASQTTWIATPMVEIGGRVALDEHLVLRPYVSVGVSFLSNDAWTQRARLTAAPPGAGSLTTTIPHDRTVGRVSAGMQLYTRDAFDLRLQYDGEFSDSRTTHGGSLVASYRF</sequence>
<evidence type="ECO:0000313" key="3">
    <source>
        <dbReference type="Proteomes" id="UP000295765"/>
    </source>
</evidence>
<dbReference type="SMART" id="SM00869">
    <property type="entry name" value="Autotransporter"/>
    <property type="match status" value="1"/>
</dbReference>